<dbReference type="GO" id="GO:0140680">
    <property type="term" value="F:histone H3K36me/H3K36me2 demethylase activity"/>
    <property type="evidence" value="ECO:0007669"/>
    <property type="project" value="UniProtKB-EC"/>
</dbReference>
<evidence type="ECO:0000256" key="4">
    <source>
        <dbReference type="ARBA" id="ARBA00022723"/>
    </source>
</evidence>
<evidence type="ECO:0000256" key="2">
    <source>
        <dbReference type="ARBA" id="ARBA00010309"/>
    </source>
</evidence>
<keyword evidence="6 14" id="KW-0223">Dioxygenase</keyword>
<evidence type="ECO:0000256" key="8">
    <source>
        <dbReference type="ARBA" id="ARBA00023004"/>
    </source>
</evidence>
<keyword evidence="5" id="KW-0156">Chromatin regulator</keyword>
<dbReference type="Pfam" id="PF21233">
    <property type="entry name" value="WHD_RIOX1"/>
    <property type="match status" value="1"/>
</dbReference>
<evidence type="ECO:0000256" key="6">
    <source>
        <dbReference type="ARBA" id="ARBA00022964"/>
    </source>
</evidence>
<keyword evidence="10 14" id="KW-0804">Transcription</keyword>
<feature type="compositionally biased region" description="Polar residues" evidence="15">
    <location>
        <begin position="51"/>
        <end position="61"/>
    </location>
</feature>
<dbReference type="Proteomes" id="UP001159042">
    <property type="component" value="Unassembled WGS sequence"/>
</dbReference>
<proteinExistence type="inferred from homology"/>
<dbReference type="SUPFAM" id="SSF51197">
    <property type="entry name" value="Clavaminate synthase-like"/>
    <property type="match status" value="1"/>
</dbReference>
<keyword evidence="7 14" id="KW-0560">Oxidoreductase</keyword>
<evidence type="ECO:0000256" key="3">
    <source>
        <dbReference type="ARBA" id="ARBA00022491"/>
    </source>
</evidence>
<sequence length="586" mass="66821">MFSQSSEPISAFVVYKKSKNKVGKNSDTNVVPAKKDNLQTKGMKNMKINKSTNKVSGSTVKHNGIHKKSKKNKKKVVKNKIQSIAQNTNYEDEQPPFLVPMDNAVSTNLVKEEIRVKTEKLTPDGSNEDEVTSLSELDKIDPSPDGLKLFKWLIAPLNPEIFFETYWEQKVLFVGRNKETYYRQILTTERLDAIFREFPLYYTRNVDVVSYDNGVKEVHNEEGRVSAAALYDYYSNGCSIRILNAQTYDQKVHLVLATLQEYFGTMVGANVYLTPPGSQGFAPHYDDIEAFIVQLEGRKHWKLYKPMGSDVLARDSSPNLRREDIGDPFMEVTLNAGDLLYFPRGTIHEGRTDTESHSLHITLSVYQHNSYADLLEHILPDALKKAASENIEFREGLPINYLKYLGWVNNDCQSTQRIAVINKVQTLMETLINHVDVDQAADKLGRKFMYDSMPPLMKKTEAICSSKYDGDYMTDGKVFNRVEIDMDTEVRLLRYHCLRLVVEGESAKIFYNTDNSKAYHDEEEQFLNISFELIPCIKKLQNSYPEFTTVENLPVEDNVGKAQLVSDLWERGLLITNGPLSSTGDD</sequence>
<organism evidence="17 18">
    <name type="scientific">Exocentrus adspersus</name>
    <dbReference type="NCBI Taxonomy" id="1586481"/>
    <lineage>
        <taxon>Eukaryota</taxon>
        <taxon>Metazoa</taxon>
        <taxon>Ecdysozoa</taxon>
        <taxon>Arthropoda</taxon>
        <taxon>Hexapoda</taxon>
        <taxon>Insecta</taxon>
        <taxon>Pterygota</taxon>
        <taxon>Neoptera</taxon>
        <taxon>Endopterygota</taxon>
        <taxon>Coleoptera</taxon>
        <taxon>Polyphaga</taxon>
        <taxon>Cucujiformia</taxon>
        <taxon>Chrysomeloidea</taxon>
        <taxon>Cerambycidae</taxon>
        <taxon>Lamiinae</taxon>
        <taxon>Acanthocinini</taxon>
        <taxon>Exocentrus</taxon>
    </lineage>
</organism>
<dbReference type="GO" id="GO:0005730">
    <property type="term" value="C:nucleolus"/>
    <property type="evidence" value="ECO:0007669"/>
    <property type="project" value="TreeGrafter"/>
</dbReference>
<dbReference type="InterPro" id="IPR003347">
    <property type="entry name" value="JmjC_dom"/>
</dbReference>
<feature type="region of interest" description="Disordered" evidence="15">
    <location>
        <begin position="51"/>
        <end position="76"/>
    </location>
</feature>
<dbReference type="GO" id="GO:0032453">
    <property type="term" value="F:histone H3K4 demethylase activity"/>
    <property type="evidence" value="ECO:0007669"/>
    <property type="project" value="TreeGrafter"/>
</dbReference>
<dbReference type="AlphaFoldDB" id="A0AAV8VH25"/>
<dbReference type="FunFam" id="1.10.10.1500:FF:000001">
    <property type="entry name" value="ribosomal oxygenase 1 isoform X1"/>
    <property type="match status" value="1"/>
</dbReference>
<keyword evidence="4 14" id="KW-0479">Metal-binding</keyword>
<dbReference type="EC" id="1.14.11.27" evidence="14"/>
<evidence type="ECO:0000256" key="1">
    <source>
        <dbReference type="ARBA" id="ARBA00004123"/>
    </source>
</evidence>
<keyword evidence="8 14" id="KW-0408">Iron</keyword>
<comment type="cofactor">
    <cofactor evidence="14">
        <name>Fe(2+)</name>
        <dbReference type="ChEBI" id="CHEBI:29033"/>
    </cofactor>
    <text evidence="14">Binds 1 Fe(2+) ion per subunit.</text>
</comment>
<evidence type="ECO:0000256" key="12">
    <source>
        <dbReference type="ARBA" id="ARBA00025670"/>
    </source>
</evidence>
<keyword evidence="3" id="KW-0678">Repressor</keyword>
<dbReference type="PANTHER" id="PTHR13096">
    <property type="entry name" value="MINA53 MYC INDUCED NUCLEAR ANTIGEN"/>
    <property type="match status" value="1"/>
</dbReference>
<comment type="caution">
    <text evidence="17">The sequence shown here is derived from an EMBL/GenBank/DDBJ whole genome shotgun (WGS) entry which is preliminary data.</text>
</comment>
<evidence type="ECO:0000256" key="9">
    <source>
        <dbReference type="ARBA" id="ARBA00023015"/>
    </source>
</evidence>
<evidence type="ECO:0000256" key="14">
    <source>
        <dbReference type="RuleBase" id="RU366061"/>
    </source>
</evidence>
<evidence type="ECO:0000256" key="13">
    <source>
        <dbReference type="ARBA" id="ARBA00047915"/>
    </source>
</evidence>
<dbReference type="Pfam" id="PF08007">
    <property type="entry name" value="JmjC_2"/>
    <property type="match status" value="1"/>
</dbReference>
<evidence type="ECO:0000256" key="7">
    <source>
        <dbReference type="ARBA" id="ARBA00023002"/>
    </source>
</evidence>
<dbReference type="FunFam" id="3.90.930.40:FF:000001">
    <property type="entry name" value="ribosomal oxygenase 1 isoform X1"/>
    <property type="match status" value="1"/>
</dbReference>
<dbReference type="PROSITE" id="PS51184">
    <property type="entry name" value="JMJC"/>
    <property type="match status" value="1"/>
</dbReference>
<comment type="catalytic activity">
    <reaction evidence="13 14">
        <text>N(6),N(6)-dimethyl-L-lysyl(36)-[histone H3] + 2 2-oxoglutarate + 2 O2 = L-lysyl(36)-[histone H3] + 2 formaldehyde + 2 succinate + 2 CO2</text>
        <dbReference type="Rhea" id="RHEA:42032"/>
        <dbReference type="Rhea" id="RHEA-COMP:9785"/>
        <dbReference type="Rhea" id="RHEA-COMP:9787"/>
        <dbReference type="ChEBI" id="CHEBI:15379"/>
        <dbReference type="ChEBI" id="CHEBI:16526"/>
        <dbReference type="ChEBI" id="CHEBI:16810"/>
        <dbReference type="ChEBI" id="CHEBI:16842"/>
        <dbReference type="ChEBI" id="CHEBI:29969"/>
        <dbReference type="ChEBI" id="CHEBI:30031"/>
        <dbReference type="ChEBI" id="CHEBI:61976"/>
        <dbReference type="EC" id="1.14.11.27"/>
    </reaction>
</comment>
<dbReference type="InterPro" id="IPR039994">
    <property type="entry name" value="NO66-like"/>
</dbReference>
<keyword evidence="9 14" id="KW-0805">Transcription regulation</keyword>
<dbReference type="Gene3D" id="1.10.10.1500">
    <property type="entry name" value="JmjC domain-containing ribosomal oxygenase (ROX), dimer domain"/>
    <property type="match status" value="1"/>
</dbReference>
<evidence type="ECO:0000256" key="15">
    <source>
        <dbReference type="SAM" id="MobiDB-lite"/>
    </source>
</evidence>
<evidence type="ECO:0000256" key="10">
    <source>
        <dbReference type="ARBA" id="ARBA00023163"/>
    </source>
</evidence>
<reference evidence="17 18" key="1">
    <citation type="journal article" date="2023" name="Insect Mol. Biol.">
        <title>Genome sequencing provides insights into the evolution of gene families encoding plant cell wall-degrading enzymes in longhorned beetles.</title>
        <authorList>
            <person name="Shin N.R."/>
            <person name="Okamura Y."/>
            <person name="Kirsch R."/>
            <person name="Pauchet Y."/>
        </authorList>
    </citation>
    <scope>NUCLEOTIDE SEQUENCE [LARGE SCALE GENOMIC DNA]</scope>
    <source>
        <strain evidence="17">EAD_L_NR</strain>
    </source>
</reference>
<comment type="function">
    <text evidence="12">Oxygenase that can act as both a histone lysine demethylase and a ribosomal histidine hydroxylase. Specifically demethylates 'Lys-4' (H3K4me) and 'Lys-36' (H3K36me) of histone H3, thereby playing a central role in histone code.</text>
</comment>
<dbReference type="Gene3D" id="3.90.930.40">
    <property type="match status" value="1"/>
</dbReference>
<dbReference type="EMBL" id="JANEYG010000093">
    <property type="protein sequence ID" value="KAJ8913459.1"/>
    <property type="molecule type" value="Genomic_DNA"/>
</dbReference>
<feature type="compositionally biased region" description="Basic residues" evidence="15">
    <location>
        <begin position="63"/>
        <end position="76"/>
    </location>
</feature>
<dbReference type="PANTHER" id="PTHR13096:SF8">
    <property type="entry name" value="RIBOSOMAL OXYGENASE 1"/>
    <property type="match status" value="1"/>
</dbReference>
<name>A0AAV8VH25_9CUCU</name>
<keyword evidence="18" id="KW-1185">Reference proteome</keyword>
<gene>
    <name evidence="17" type="ORF">NQ315_013838</name>
</gene>
<accession>A0AAV8VH25</accession>
<dbReference type="InterPro" id="IPR049043">
    <property type="entry name" value="WHD_RIOX1"/>
</dbReference>
<comment type="similarity">
    <text evidence="2">Belongs to the ROX family. NO66 subfamily.</text>
</comment>
<dbReference type="GO" id="GO:0005506">
    <property type="term" value="F:iron ion binding"/>
    <property type="evidence" value="ECO:0007669"/>
    <property type="project" value="UniProtKB-UniRule"/>
</dbReference>
<comment type="subcellular location">
    <subcellularLocation>
        <location evidence="1 14">Nucleus</location>
    </subcellularLocation>
</comment>
<dbReference type="Gene3D" id="2.60.120.650">
    <property type="entry name" value="Cupin"/>
    <property type="match status" value="1"/>
</dbReference>
<protein>
    <recommendedName>
        <fullName evidence="14">Bifunctional lysine-specific demethylase and histidyl-hydroxylase</fullName>
        <ecNumber evidence="14">1.14.11.27</ecNumber>
    </recommendedName>
</protein>
<evidence type="ECO:0000259" key="16">
    <source>
        <dbReference type="PROSITE" id="PS51184"/>
    </source>
</evidence>
<feature type="domain" description="JmjC" evidence="16">
    <location>
        <begin position="245"/>
        <end position="382"/>
    </location>
</feature>
<evidence type="ECO:0000313" key="18">
    <source>
        <dbReference type="Proteomes" id="UP001159042"/>
    </source>
</evidence>
<keyword evidence="11 14" id="KW-0539">Nucleus</keyword>
<evidence type="ECO:0000256" key="11">
    <source>
        <dbReference type="ARBA" id="ARBA00023242"/>
    </source>
</evidence>
<evidence type="ECO:0000313" key="17">
    <source>
        <dbReference type="EMBL" id="KAJ8913459.1"/>
    </source>
</evidence>
<evidence type="ECO:0000256" key="5">
    <source>
        <dbReference type="ARBA" id="ARBA00022853"/>
    </source>
</evidence>